<dbReference type="STRING" id="760192.Halhy_2321"/>
<dbReference type="PANTHER" id="PTHR35089">
    <property type="entry name" value="CHAPERONE PROTEIN SKP"/>
    <property type="match status" value="1"/>
</dbReference>
<dbReference type="InterPro" id="IPR005632">
    <property type="entry name" value="Chaperone_Skp"/>
</dbReference>
<dbReference type="InterPro" id="IPR024930">
    <property type="entry name" value="Skp_dom_sf"/>
</dbReference>
<dbReference type="Pfam" id="PF03938">
    <property type="entry name" value="OmpH"/>
    <property type="match status" value="1"/>
</dbReference>
<accession>F4KUA2</accession>
<dbReference type="HOGENOM" id="CLU_053320_1_0_10"/>
<dbReference type="SMART" id="SM00935">
    <property type="entry name" value="OmpH"/>
    <property type="match status" value="1"/>
</dbReference>
<evidence type="ECO:0000313" key="4">
    <source>
        <dbReference type="EMBL" id="AEE50199.1"/>
    </source>
</evidence>
<reference key="2">
    <citation type="submission" date="2011-04" db="EMBL/GenBank/DDBJ databases">
        <title>Complete sequence of chromosome of Haliscomenobacter hydrossis DSM 1100.</title>
        <authorList>
            <consortium name="US DOE Joint Genome Institute (JGI-PGF)"/>
            <person name="Lucas S."/>
            <person name="Han J."/>
            <person name="Lapidus A."/>
            <person name="Bruce D."/>
            <person name="Goodwin L."/>
            <person name="Pitluck S."/>
            <person name="Peters L."/>
            <person name="Kyrpides N."/>
            <person name="Mavromatis K."/>
            <person name="Ivanova N."/>
            <person name="Ovchinnikova G."/>
            <person name="Pagani I."/>
            <person name="Daligault H."/>
            <person name="Detter J.C."/>
            <person name="Han C."/>
            <person name="Land M."/>
            <person name="Hauser L."/>
            <person name="Markowitz V."/>
            <person name="Cheng J.-F."/>
            <person name="Hugenholtz P."/>
            <person name="Woyke T."/>
            <person name="Wu D."/>
            <person name="Verbarg S."/>
            <person name="Frueling A."/>
            <person name="Brambilla E."/>
            <person name="Klenk H.-P."/>
            <person name="Eisen J.A."/>
        </authorList>
    </citation>
    <scope>NUCLEOTIDE SEQUENCE</scope>
    <source>
        <strain>DSM 1100</strain>
    </source>
</reference>
<keyword evidence="2" id="KW-0732">Signal</keyword>
<dbReference type="eggNOG" id="COG2825">
    <property type="taxonomic scope" value="Bacteria"/>
</dbReference>
<keyword evidence="5" id="KW-1185">Reference proteome</keyword>
<proteinExistence type="inferred from homology"/>
<comment type="similarity">
    <text evidence="1">Belongs to the Skp family.</text>
</comment>
<dbReference type="Proteomes" id="UP000008461">
    <property type="component" value="Chromosome"/>
</dbReference>
<dbReference type="KEGG" id="hhy:Halhy_2321"/>
<dbReference type="PANTHER" id="PTHR35089:SF1">
    <property type="entry name" value="CHAPERONE PROTEIN SKP"/>
    <property type="match status" value="1"/>
</dbReference>
<dbReference type="SUPFAM" id="SSF111384">
    <property type="entry name" value="OmpH-like"/>
    <property type="match status" value="1"/>
</dbReference>
<organism evidence="4 5">
    <name type="scientific">Haliscomenobacter hydrossis (strain ATCC 27775 / DSM 1100 / LMG 10767 / O)</name>
    <dbReference type="NCBI Taxonomy" id="760192"/>
    <lineage>
        <taxon>Bacteria</taxon>
        <taxon>Pseudomonadati</taxon>
        <taxon>Bacteroidota</taxon>
        <taxon>Saprospiria</taxon>
        <taxon>Saprospirales</taxon>
        <taxon>Haliscomenobacteraceae</taxon>
        <taxon>Haliscomenobacter</taxon>
    </lineage>
</organism>
<protein>
    <submittedName>
        <fullName evidence="4">Outer membrane chaperone Skp (OmpH)</fullName>
    </submittedName>
</protein>
<evidence type="ECO:0000256" key="3">
    <source>
        <dbReference type="SAM" id="Coils"/>
    </source>
</evidence>
<dbReference type="GO" id="GO:0050821">
    <property type="term" value="P:protein stabilization"/>
    <property type="evidence" value="ECO:0007669"/>
    <property type="project" value="TreeGrafter"/>
</dbReference>
<dbReference type="AlphaFoldDB" id="F4KUA2"/>
<reference evidence="4 5" key="1">
    <citation type="journal article" date="2011" name="Stand. Genomic Sci.">
        <title>Complete genome sequence of Haliscomenobacter hydrossis type strain (O).</title>
        <authorList>
            <consortium name="US DOE Joint Genome Institute (JGI-PGF)"/>
            <person name="Daligault H."/>
            <person name="Lapidus A."/>
            <person name="Zeytun A."/>
            <person name="Nolan M."/>
            <person name="Lucas S."/>
            <person name="Del Rio T.G."/>
            <person name="Tice H."/>
            <person name="Cheng J.F."/>
            <person name="Tapia R."/>
            <person name="Han C."/>
            <person name="Goodwin L."/>
            <person name="Pitluck S."/>
            <person name="Liolios K."/>
            <person name="Pagani I."/>
            <person name="Ivanova N."/>
            <person name="Huntemann M."/>
            <person name="Mavromatis K."/>
            <person name="Mikhailova N."/>
            <person name="Pati A."/>
            <person name="Chen A."/>
            <person name="Palaniappan K."/>
            <person name="Land M."/>
            <person name="Hauser L."/>
            <person name="Brambilla E.M."/>
            <person name="Rohde M."/>
            <person name="Verbarg S."/>
            <person name="Goker M."/>
            <person name="Bristow J."/>
            <person name="Eisen J.A."/>
            <person name="Markowitz V."/>
            <person name="Hugenholtz P."/>
            <person name="Kyrpides N.C."/>
            <person name="Klenk H.P."/>
            <person name="Woyke T."/>
        </authorList>
    </citation>
    <scope>NUCLEOTIDE SEQUENCE [LARGE SCALE GENOMIC DNA]</scope>
    <source>
        <strain evidence="5">ATCC 27775 / DSM 1100 / LMG 10767 / O</strain>
    </source>
</reference>
<dbReference type="EMBL" id="CP002691">
    <property type="protein sequence ID" value="AEE50199.1"/>
    <property type="molecule type" value="Genomic_DNA"/>
</dbReference>
<dbReference type="RefSeq" id="WP_013764749.1">
    <property type="nucleotide sequence ID" value="NC_015510.1"/>
</dbReference>
<evidence type="ECO:0000313" key="5">
    <source>
        <dbReference type="Proteomes" id="UP000008461"/>
    </source>
</evidence>
<keyword evidence="3" id="KW-0175">Coiled coil</keyword>
<sequence>MKNITSVLTWILLVAVGYLFYAHFASATSGSKGKSTEVEKEETPKVVYVNGDSLLSKYTVFQEQLTALEARGKSMENTLAGRGRSLQQEMINAEQKAQSGQFAPAQLQKEQQRLMQKQQNFVAEQDRMSKQLMSERQKLQEDLEKRVKELLTAIRKEKGYDFILNYGAGTGVLMVNDSLDITKAVLEKLNAKN</sequence>
<dbReference type="GO" id="GO:0005829">
    <property type="term" value="C:cytosol"/>
    <property type="evidence" value="ECO:0007669"/>
    <property type="project" value="TreeGrafter"/>
</dbReference>
<dbReference type="GO" id="GO:0051082">
    <property type="term" value="F:unfolded protein binding"/>
    <property type="evidence" value="ECO:0007669"/>
    <property type="project" value="InterPro"/>
</dbReference>
<gene>
    <name evidence="4" type="ordered locus">Halhy_2321</name>
</gene>
<dbReference type="Gene3D" id="3.30.910.20">
    <property type="entry name" value="Skp domain"/>
    <property type="match status" value="1"/>
</dbReference>
<name>F4KUA2_HALH1</name>
<feature type="coiled-coil region" evidence="3">
    <location>
        <begin position="107"/>
        <end position="149"/>
    </location>
</feature>
<evidence type="ECO:0000256" key="1">
    <source>
        <dbReference type="ARBA" id="ARBA00009091"/>
    </source>
</evidence>
<evidence type="ECO:0000256" key="2">
    <source>
        <dbReference type="ARBA" id="ARBA00022729"/>
    </source>
</evidence>